<reference evidence="2 3" key="1">
    <citation type="submission" date="2017-03" db="EMBL/GenBank/DDBJ databases">
        <title>Draft Genome sequence of Marispirochaeta sp. strain JC444.</title>
        <authorList>
            <person name="Shivani Y."/>
            <person name="Subhash Y."/>
            <person name="Sasikala C."/>
            <person name="Ramana C."/>
        </authorList>
    </citation>
    <scope>NUCLEOTIDE SEQUENCE [LARGE SCALE GENOMIC DNA]</scope>
    <source>
        <strain evidence="2 3">JC444</strain>
    </source>
</reference>
<dbReference type="InterPro" id="IPR004919">
    <property type="entry name" value="GmrSD_N"/>
</dbReference>
<accession>A0A1Y1S2Z0</accession>
<dbReference type="STRING" id="1963862.B4O97_00870"/>
<feature type="domain" description="GmrSD restriction endonucleases N-terminal" evidence="1">
    <location>
        <begin position="11"/>
        <end position="284"/>
    </location>
</feature>
<evidence type="ECO:0000259" key="1">
    <source>
        <dbReference type="Pfam" id="PF03235"/>
    </source>
</evidence>
<organism evidence="2 3">
    <name type="scientific">Marispirochaeta aestuarii</name>
    <dbReference type="NCBI Taxonomy" id="1963862"/>
    <lineage>
        <taxon>Bacteria</taxon>
        <taxon>Pseudomonadati</taxon>
        <taxon>Spirochaetota</taxon>
        <taxon>Spirochaetia</taxon>
        <taxon>Spirochaetales</taxon>
        <taxon>Spirochaetaceae</taxon>
        <taxon>Marispirochaeta</taxon>
    </lineage>
</organism>
<dbReference type="EMBL" id="MWQY01000001">
    <property type="protein sequence ID" value="ORC38341.1"/>
    <property type="molecule type" value="Genomic_DNA"/>
</dbReference>
<protein>
    <recommendedName>
        <fullName evidence="1">GmrSD restriction endonucleases N-terminal domain-containing protein</fullName>
    </recommendedName>
</protein>
<dbReference type="AlphaFoldDB" id="A0A1Y1S2Z0"/>
<comment type="caution">
    <text evidence="2">The sequence shown here is derived from an EMBL/GenBank/DDBJ whole genome shotgun (WGS) entry which is preliminary data.</text>
</comment>
<dbReference type="PANTHER" id="PTHR37292">
    <property type="entry name" value="VNG6097C"/>
    <property type="match status" value="1"/>
</dbReference>
<name>A0A1Y1S2Z0_9SPIO</name>
<dbReference type="Pfam" id="PF03235">
    <property type="entry name" value="GmrSD_N"/>
    <property type="match status" value="1"/>
</dbReference>
<evidence type="ECO:0000313" key="2">
    <source>
        <dbReference type="EMBL" id="ORC38341.1"/>
    </source>
</evidence>
<evidence type="ECO:0000313" key="3">
    <source>
        <dbReference type="Proteomes" id="UP000192343"/>
    </source>
</evidence>
<dbReference type="RefSeq" id="WP_083047370.1">
    <property type="nucleotide sequence ID" value="NZ_MWQY01000001.1"/>
</dbReference>
<keyword evidence="3" id="KW-1185">Reference proteome</keyword>
<proteinExistence type="predicted"/>
<sequence>MSYHKMSLYDAISEIEGGRMFLPALQRRFVWGKGQIELLFDSIMRGYPFGTFLFWKLDKKNANNYVFYEFNRFYDERTPFNDRKVGAFTPDKITGVLDGQQRLSSIYIGLQGTHTEKGYRKRSSSPDAYKKTYLYLNLLSLPYRQNIDGGLEQDEQRNFEFRFLTTAAVNSHTMRQTQDNPTNKEHMCWFRVGEIMEWPKDPDIDHYIDQVAISCVDSSQAEALRGARRFVRKGLADLNKRVREEPLINYFEVSKDDLEDILKIFVRVNSGGTVLSKTDLLFSTIVATWDNGREEIETIQKTINGLGQGFGFGTEYLMRCCLVLSDGPVLYKVHSFKAENVQTIREQWQKIAKAIVRTVELLVEFGFSKETLTSNNATIPIVYYIYKGGSLDKKSRNELRLYLVHALLKQVFGSSQDQLLSKIRNTLRADARQSDGFYPLRDTYKTFDFRCFADVQLPGGKSLKVTAEDVNRFIEYRKGPAAFAVLQLLYPQLRYGENSFHQDHIHPASKFCREEFEAMGINSEQYAQWWEWRDQVPNLQLMEGSQNQSKNATPLKDWLQRMSNREREHFITSNYFPEELKLAFDDFPEFFNARREILREELGNLLYIADAFDTTTEDDDEIDRLRDEDVEEAVFEGQPRDGLT</sequence>
<dbReference type="PANTHER" id="PTHR37292:SF2">
    <property type="entry name" value="DUF262 DOMAIN-CONTAINING PROTEIN"/>
    <property type="match status" value="1"/>
</dbReference>
<gene>
    <name evidence="2" type="ORF">B4O97_00870</name>
</gene>
<dbReference type="OrthoDB" id="9798761at2"/>
<dbReference type="Proteomes" id="UP000192343">
    <property type="component" value="Unassembled WGS sequence"/>
</dbReference>